<keyword evidence="7" id="KW-1185">Reference proteome</keyword>
<keyword evidence="2" id="KW-0904">Protein phosphatase</keyword>
<evidence type="ECO:0000259" key="4">
    <source>
        <dbReference type="PROSITE" id="PS50054"/>
    </source>
</evidence>
<feature type="domain" description="Tyrosine-protein phosphatase" evidence="4">
    <location>
        <begin position="1"/>
        <end position="144"/>
    </location>
</feature>
<dbReference type="Proteomes" id="UP000075885">
    <property type="component" value="Unassembled WGS sequence"/>
</dbReference>
<evidence type="ECO:0000313" key="6">
    <source>
        <dbReference type="EnsemblMetazoa" id="AEPI000107-PA"/>
    </source>
</evidence>
<reference evidence="7" key="1">
    <citation type="submission" date="2013-03" db="EMBL/GenBank/DDBJ databases">
        <title>The Genome Sequence of Anopheles epiroticus epiroticus2.</title>
        <authorList>
            <consortium name="The Broad Institute Genomics Platform"/>
            <person name="Neafsey D.E."/>
            <person name="Howell P."/>
            <person name="Walker B."/>
            <person name="Young S.K."/>
            <person name="Zeng Q."/>
            <person name="Gargeya S."/>
            <person name="Fitzgerald M."/>
            <person name="Haas B."/>
            <person name="Abouelleil A."/>
            <person name="Allen A.W."/>
            <person name="Alvarado L."/>
            <person name="Arachchi H.M."/>
            <person name="Berlin A.M."/>
            <person name="Chapman S.B."/>
            <person name="Gainer-Dewar J."/>
            <person name="Goldberg J."/>
            <person name="Griggs A."/>
            <person name="Gujja S."/>
            <person name="Hansen M."/>
            <person name="Howarth C."/>
            <person name="Imamovic A."/>
            <person name="Ireland A."/>
            <person name="Larimer J."/>
            <person name="McCowan C."/>
            <person name="Murphy C."/>
            <person name="Pearson M."/>
            <person name="Poon T.W."/>
            <person name="Priest M."/>
            <person name="Roberts A."/>
            <person name="Saif S."/>
            <person name="Shea T."/>
            <person name="Sisk P."/>
            <person name="Sykes S."/>
            <person name="Wortman J."/>
            <person name="Nusbaum C."/>
            <person name="Birren B."/>
        </authorList>
    </citation>
    <scope>NUCLEOTIDE SEQUENCE [LARGE SCALE GENOMIC DNA]</scope>
    <source>
        <strain evidence="7">Epiroticus2</strain>
    </source>
</reference>
<evidence type="ECO:0000256" key="1">
    <source>
        <dbReference type="ARBA" id="ARBA00022801"/>
    </source>
</evidence>
<evidence type="ECO:0000256" key="2">
    <source>
        <dbReference type="ARBA" id="ARBA00022912"/>
    </source>
</evidence>
<keyword evidence="1" id="KW-0378">Hydrolase</keyword>
<dbReference type="GO" id="GO:0004721">
    <property type="term" value="F:phosphoprotein phosphatase activity"/>
    <property type="evidence" value="ECO:0007669"/>
    <property type="project" value="UniProtKB-KW"/>
</dbReference>
<dbReference type="STRING" id="199890.A0A182NZM6"/>
<proteinExistence type="predicted"/>
<name>A0A182NZM6_9DIPT</name>
<feature type="compositionally biased region" description="Basic and acidic residues" evidence="3">
    <location>
        <begin position="201"/>
        <end position="232"/>
    </location>
</feature>
<dbReference type="PROSITE" id="PS50056">
    <property type="entry name" value="TYR_PHOSPHATASE_2"/>
    <property type="match status" value="1"/>
</dbReference>
<feature type="compositionally biased region" description="Basic and acidic residues" evidence="3">
    <location>
        <begin position="256"/>
        <end position="270"/>
    </location>
</feature>
<dbReference type="InterPro" id="IPR020422">
    <property type="entry name" value="TYR_PHOSPHATASE_DUAL_dom"/>
</dbReference>
<dbReference type="VEuPathDB" id="VectorBase:AEPI000107"/>
<dbReference type="InterPro" id="IPR000387">
    <property type="entry name" value="Tyr_Pase_dom"/>
</dbReference>
<dbReference type="SMART" id="SM00195">
    <property type="entry name" value="DSPc"/>
    <property type="match status" value="1"/>
</dbReference>
<dbReference type="PANTHER" id="PTHR10367:SF9">
    <property type="entry name" value="DUAL-SPECIFICITY PHOSPHATASE 11 (RNA_RNP COMPLEX 1-INTERACTING)"/>
    <property type="match status" value="1"/>
</dbReference>
<protein>
    <submittedName>
        <fullName evidence="6">Uncharacterized protein</fullName>
    </submittedName>
</protein>
<dbReference type="SMART" id="SM00404">
    <property type="entry name" value="PTPc_motif"/>
    <property type="match status" value="1"/>
</dbReference>
<organism evidence="6 7">
    <name type="scientific">Anopheles epiroticus</name>
    <dbReference type="NCBI Taxonomy" id="199890"/>
    <lineage>
        <taxon>Eukaryota</taxon>
        <taxon>Metazoa</taxon>
        <taxon>Ecdysozoa</taxon>
        <taxon>Arthropoda</taxon>
        <taxon>Hexapoda</taxon>
        <taxon>Insecta</taxon>
        <taxon>Pterygota</taxon>
        <taxon>Neoptera</taxon>
        <taxon>Endopterygota</taxon>
        <taxon>Diptera</taxon>
        <taxon>Nematocera</taxon>
        <taxon>Culicoidea</taxon>
        <taxon>Culicidae</taxon>
        <taxon>Anophelinae</taxon>
        <taxon>Anopheles</taxon>
    </lineage>
</organism>
<dbReference type="InterPro" id="IPR003595">
    <property type="entry name" value="Tyr_Pase_cat"/>
</dbReference>
<dbReference type="Pfam" id="PF00782">
    <property type="entry name" value="DSPc"/>
    <property type="match status" value="1"/>
</dbReference>
<dbReference type="PROSITE" id="PS50054">
    <property type="entry name" value="TYR_PHOSPHATASE_DUAL"/>
    <property type="match status" value="1"/>
</dbReference>
<dbReference type="InterPro" id="IPR051029">
    <property type="entry name" value="mRNA_Capping_Enz/RNA_Phosphat"/>
</dbReference>
<feature type="domain" description="Tyrosine specific protein phosphatases" evidence="5">
    <location>
        <begin position="64"/>
        <end position="133"/>
    </location>
</feature>
<evidence type="ECO:0000256" key="3">
    <source>
        <dbReference type="SAM" id="MobiDB-lite"/>
    </source>
</evidence>
<dbReference type="InterPro" id="IPR029021">
    <property type="entry name" value="Prot-tyrosine_phosphatase-like"/>
</dbReference>
<evidence type="ECO:0000313" key="7">
    <source>
        <dbReference type="Proteomes" id="UP000075885"/>
    </source>
</evidence>
<dbReference type="SUPFAM" id="SSF52799">
    <property type="entry name" value="(Phosphotyrosine protein) phosphatases II"/>
    <property type="match status" value="1"/>
</dbReference>
<dbReference type="InterPro" id="IPR000340">
    <property type="entry name" value="Dual-sp_phosphatase_cat-dom"/>
</dbReference>
<dbReference type="InterPro" id="IPR016130">
    <property type="entry name" value="Tyr_Pase_AS"/>
</dbReference>
<dbReference type="PROSITE" id="PS00383">
    <property type="entry name" value="TYR_PHOSPHATASE_1"/>
    <property type="match status" value="1"/>
</dbReference>
<accession>A0A182NZM6</accession>
<reference evidence="6" key="2">
    <citation type="submission" date="2020-05" db="UniProtKB">
        <authorList>
            <consortium name="EnsemblMetazoa"/>
        </authorList>
    </citation>
    <scope>IDENTIFICATION</scope>
    <source>
        <strain evidence="6">Epiroticus2</strain>
    </source>
</reference>
<dbReference type="GO" id="GO:0004651">
    <property type="term" value="F:polynucleotide 5'-phosphatase activity"/>
    <property type="evidence" value="ECO:0007669"/>
    <property type="project" value="TreeGrafter"/>
</dbReference>
<evidence type="ECO:0000259" key="5">
    <source>
        <dbReference type="PROSITE" id="PS50056"/>
    </source>
</evidence>
<dbReference type="AlphaFoldDB" id="A0A182NZM6"/>
<dbReference type="Gene3D" id="3.90.190.10">
    <property type="entry name" value="Protein tyrosine phosphatase superfamily"/>
    <property type="match status" value="1"/>
</dbReference>
<feature type="region of interest" description="Disordered" evidence="3">
    <location>
        <begin position="137"/>
        <end position="270"/>
    </location>
</feature>
<sequence length="270" mass="31388">RFNVVPNKQRFTPEDVVKRLPLGLIIDLTNTSRYYDPHDFTSNGIDHVKINVPGKQIPPQRTVDRFIEIVKGYLANPDDRGKLIGVHCTHGLNRTGYLICAYMILELGYQPSDAIRLFNAKRGHHMERGNYLQSLHQMGKEDSSRQGMEPPARDGGSTRQRMEPPPSRNGVYGRERMEPASRDGGYSRQRIEPPSRNCGYGRERMEPPSRDGEYGRQRMEPPARDGYRRQEMESGGYHRRQRMDSPGHHHRHRSPHRPEWRDSQERWNPS</sequence>
<dbReference type="EnsemblMetazoa" id="AEPI000107-RA">
    <property type="protein sequence ID" value="AEPI000107-PA"/>
    <property type="gene ID" value="AEPI000107"/>
</dbReference>
<dbReference type="PANTHER" id="PTHR10367">
    <property type="entry name" value="MRNA-CAPPING ENZYME"/>
    <property type="match status" value="1"/>
</dbReference>